<proteinExistence type="predicted"/>
<feature type="region of interest" description="Disordered" evidence="5">
    <location>
        <begin position="188"/>
        <end position="207"/>
    </location>
</feature>
<dbReference type="SMART" id="SM00356">
    <property type="entry name" value="ZnF_C3H1"/>
    <property type="match status" value="1"/>
</dbReference>
<gene>
    <name evidence="7" type="ORF">AMAG_16876</name>
</gene>
<dbReference type="InterPro" id="IPR041367">
    <property type="entry name" value="Znf-CCCH_4"/>
</dbReference>
<keyword evidence="3 4" id="KW-0862">Zinc</keyword>
<feature type="zinc finger region" description="C3H1-type" evidence="4">
    <location>
        <begin position="2"/>
        <end position="29"/>
    </location>
</feature>
<dbReference type="Pfam" id="PF18044">
    <property type="entry name" value="zf-CCCH_4"/>
    <property type="match status" value="1"/>
</dbReference>
<dbReference type="Gene3D" id="4.10.1000.10">
    <property type="entry name" value="Zinc finger, CCCH-type"/>
    <property type="match status" value="1"/>
</dbReference>
<dbReference type="InterPro" id="IPR036855">
    <property type="entry name" value="Znf_CCCH_sf"/>
</dbReference>
<dbReference type="EMBL" id="GG745379">
    <property type="protein sequence ID" value="KNE72394.1"/>
    <property type="molecule type" value="Genomic_DNA"/>
</dbReference>
<feature type="region of interest" description="Disordered" evidence="5">
    <location>
        <begin position="23"/>
        <end position="120"/>
    </location>
</feature>
<dbReference type="AlphaFoldDB" id="A0A0L0TCZ0"/>
<keyword evidence="1 4" id="KW-0479">Metal-binding</keyword>
<dbReference type="PROSITE" id="PS50103">
    <property type="entry name" value="ZF_C3H1"/>
    <property type="match status" value="1"/>
</dbReference>
<feature type="compositionally biased region" description="Low complexity" evidence="5">
    <location>
        <begin position="42"/>
        <end position="57"/>
    </location>
</feature>
<evidence type="ECO:0000256" key="2">
    <source>
        <dbReference type="ARBA" id="ARBA00022771"/>
    </source>
</evidence>
<evidence type="ECO:0000313" key="8">
    <source>
        <dbReference type="Proteomes" id="UP000054350"/>
    </source>
</evidence>
<sequence length="207" mass="21737">MSGGRKVCQYFLKGNCRFGANCKNLHPSPQSSSQGYNASPFGYQSYRGSGSSSSSQHHGGGGSNQYHGGGGGNQYHGGGGGRGGGRSGGRDGHGSGGRGGGYANGRGGGYVDDNGVPDRNSRDVRELADMIRSDFTTDKPQWPLSSYGPDSSPCILAGLVPPRTRTPKVRDHPVEAAQLAIVKTNSAIRECDPNPPRGRTRRSHFRD</sequence>
<feature type="compositionally biased region" description="Gly residues" evidence="5">
    <location>
        <begin position="58"/>
        <end position="87"/>
    </location>
</feature>
<evidence type="ECO:0000313" key="7">
    <source>
        <dbReference type="EMBL" id="KNE72394.1"/>
    </source>
</evidence>
<evidence type="ECO:0000256" key="4">
    <source>
        <dbReference type="PROSITE-ProRule" id="PRU00723"/>
    </source>
</evidence>
<dbReference type="SUPFAM" id="SSF90229">
    <property type="entry name" value="CCCH zinc finger"/>
    <property type="match status" value="1"/>
</dbReference>
<feature type="domain" description="C3H1-type" evidence="6">
    <location>
        <begin position="2"/>
        <end position="29"/>
    </location>
</feature>
<dbReference type="VEuPathDB" id="FungiDB:AMAG_16876"/>
<dbReference type="OrthoDB" id="20729at2759"/>
<protein>
    <recommendedName>
        <fullName evidence="6">C3H1-type domain-containing protein</fullName>
    </recommendedName>
</protein>
<accession>A0A0L0TCZ0</accession>
<dbReference type="InterPro" id="IPR000571">
    <property type="entry name" value="Znf_CCCH"/>
</dbReference>
<organism evidence="7 8">
    <name type="scientific">Allomyces macrogynus (strain ATCC 38327)</name>
    <name type="common">Allomyces javanicus var. macrogynus</name>
    <dbReference type="NCBI Taxonomy" id="578462"/>
    <lineage>
        <taxon>Eukaryota</taxon>
        <taxon>Fungi</taxon>
        <taxon>Fungi incertae sedis</taxon>
        <taxon>Blastocladiomycota</taxon>
        <taxon>Blastocladiomycetes</taxon>
        <taxon>Blastocladiales</taxon>
        <taxon>Blastocladiaceae</taxon>
        <taxon>Allomyces</taxon>
    </lineage>
</organism>
<evidence type="ECO:0000256" key="3">
    <source>
        <dbReference type="ARBA" id="ARBA00022833"/>
    </source>
</evidence>
<name>A0A0L0TCZ0_ALLM3</name>
<dbReference type="GO" id="GO:0008270">
    <property type="term" value="F:zinc ion binding"/>
    <property type="evidence" value="ECO:0007669"/>
    <property type="project" value="UniProtKB-KW"/>
</dbReference>
<reference evidence="8" key="2">
    <citation type="submission" date="2009-11" db="EMBL/GenBank/DDBJ databases">
        <title>The Genome Sequence of Allomyces macrogynus strain ATCC 38327.</title>
        <authorList>
            <consortium name="The Broad Institute Genome Sequencing Platform"/>
            <person name="Russ C."/>
            <person name="Cuomo C."/>
            <person name="Shea T."/>
            <person name="Young S.K."/>
            <person name="Zeng Q."/>
            <person name="Koehrsen M."/>
            <person name="Haas B."/>
            <person name="Borodovsky M."/>
            <person name="Guigo R."/>
            <person name="Alvarado L."/>
            <person name="Berlin A."/>
            <person name="Borenstein D."/>
            <person name="Chen Z."/>
            <person name="Engels R."/>
            <person name="Freedman E."/>
            <person name="Gellesch M."/>
            <person name="Goldberg J."/>
            <person name="Griggs A."/>
            <person name="Gujja S."/>
            <person name="Heiman D."/>
            <person name="Hepburn T."/>
            <person name="Howarth C."/>
            <person name="Jen D."/>
            <person name="Larson L."/>
            <person name="Lewis B."/>
            <person name="Mehta T."/>
            <person name="Park D."/>
            <person name="Pearson M."/>
            <person name="Roberts A."/>
            <person name="Saif S."/>
            <person name="Shenoy N."/>
            <person name="Sisk P."/>
            <person name="Stolte C."/>
            <person name="Sykes S."/>
            <person name="Walk T."/>
            <person name="White J."/>
            <person name="Yandava C."/>
            <person name="Burger G."/>
            <person name="Gray M.W."/>
            <person name="Holland P.W.H."/>
            <person name="King N."/>
            <person name="Lang F.B.F."/>
            <person name="Roger A.J."/>
            <person name="Ruiz-Trillo I."/>
            <person name="Lander E."/>
            <person name="Nusbaum C."/>
        </authorList>
    </citation>
    <scope>NUCLEOTIDE SEQUENCE [LARGE SCALE GENOMIC DNA]</scope>
    <source>
        <strain evidence="8">ATCC 38327</strain>
    </source>
</reference>
<feature type="compositionally biased region" description="Polar residues" evidence="5">
    <location>
        <begin position="27"/>
        <end position="37"/>
    </location>
</feature>
<evidence type="ECO:0000259" key="6">
    <source>
        <dbReference type="PROSITE" id="PS50103"/>
    </source>
</evidence>
<dbReference type="Proteomes" id="UP000054350">
    <property type="component" value="Unassembled WGS sequence"/>
</dbReference>
<evidence type="ECO:0000256" key="1">
    <source>
        <dbReference type="ARBA" id="ARBA00022723"/>
    </source>
</evidence>
<keyword evidence="2 4" id="KW-0863">Zinc-finger</keyword>
<reference evidence="7 8" key="1">
    <citation type="submission" date="2009-11" db="EMBL/GenBank/DDBJ databases">
        <title>Annotation of Allomyces macrogynus ATCC 38327.</title>
        <authorList>
            <consortium name="The Broad Institute Genome Sequencing Platform"/>
            <person name="Russ C."/>
            <person name="Cuomo C."/>
            <person name="Burger G."/>
            <person name="Gray M.W."/>
            <person name="Holland P.W.H."/>
            <person name="King N."/>
            <person name="Lang F.B.F."/>
            <person name="Roger A.J."/>
            <person name="Ruiz-Trillo I."/>
            <person name="Young S.K."/>
            <person name="Zeng Q."/>
            <person name="Gargeya S."/>
            <person name="Fitzgerald M."/>
            <person name="Haas B."/>
            <person name="Abouelleil A."/>
            <person name="Alvarado L."/>
            <person name="Arachchi H.M."/>
            <person name="Berlin A."/>
            <person name="Chapman S.B."/>
            <person name="Gearin G."/>
            <person name="Goldberg J."/>
            <person name="Griggs A."/>
            <person name="Gujja S."/>
            <person name="Hansen M."/>
            <person name="Heiman D."/>
            <person name="Howarth C."/>
            <person name="Larimer J."/>
            <person name="Lui A."/>
            <person name="MacDonald P.J.P."/>
            <person name="McCowen C."/>
            <person name="Montmayeur A."/>
            <person name="Murphy C."/>
            <person name="Neiman D."/>
            <person name="Pearson M."/>
            <person name="Priest M."/>
            <person name="Roberts A."/>
            <person name="Saif S."/>
            <person name="Shea T."/>
            <person name="Sisk P."/>
            <person name="Stolte C."/>
            <person name="Sykes S."/>
            <person name="Wortman J."/>
            <person name="Nusbaum C."/>
            <person name="Birren B."/>
        </authorList>
    </citation>
    <scope>NUCLEOTIDE SEQUENCE [LARGE SCALE GENOMIC DNA]</scope>
    <source>
        <strain evidence="7 8">ATCC 38327</strain>
    </source>
</reference>
<feature type="compositionally biased region" description="Basic residues" evidence="5">
    <location>
        <begin position="198"/>
        <end position="207"/>
    </location>
</feature>
<feature type="compositionally biased region" description="Gly residues" evidence="5">
    <location>
        <begin position="94"/>
        <end position="110"/>
    </location>
</feature>
<evidence type="ECO:0000256" key="5">
    <source>
        <dbReference type="SAM" id="MobiDB-lite"/>
    </source>
</evidence>
<dbReference type="STRING" id="578462.A0A0L0TCZ0"/>
<keyword evidence="8" id="KW-1185">Reference proteome</keyword>